<dbReference type="RefSeq" id="WP_145852511.1">
    <property type="nucleotide sequence ID" value="NZ_RPFW01000002.1"/>
</dbReference>
<feature type="transmembrane region" description="Helical" evidence="6">
    <location>
        <begin position="123"/>
        <end position="149"/>
    </location>
</feature>
<reference evidence="7 8" key="1">
    <citation type="submission" date="2018-11" db="EMBL/GenBank/DDBJ databases">
        <title>Trebonia kvetii gen.nov., sp.nov., a novel acidophilic actinobacterium, and proposal of the new actinobacterial family Treboniaceae fam. nov.</title>
        <authorList>
            <person name="Rapoport D."/>
            <person name="Sagova-Mareckova M."/>
            <person name="Sedlacek I."/>
            <person name="Provaznik J."/>
            <person name="Kralova S."/>
            <person name="Pavlinic D."/>
            <person name="Benes V."/>
            <person name="Kopecky J."/>
        </authorList>
    </citation>
    <scope>NUCLEOTIDE SEQUENCE [LARGE SCALE GENOMIC DNA]</scope>
    <source>
        <strain evidence="7 8">15Tr583</strain>
    </source>
</reference>
<evidence type="ECO:0000256" key="3">
    <source>
        <dbReference type="ARBA" id="ARBA00022989"/>
    </source>
</evidence>
<keyword evidence="3 6" id="KW-1133">Transmembrane helix</keyword>
<sequence length="194" mass="20557">MIVYWVLLGFIACERVAELAVSARHAQGLLRRGGVEYGFGHFPVMIALHVALIAGCVLEPLLAHRTFSPGLGWTMLTVTVLANGLRWWCIRTLGPRWTARVIVLPGEPLVTSGPYRWFSHPNYVAVIIEGFALPLTGSAWITAATFTVLNAALLTVRIRCETRALATCSVDGAAPAGQAPGPAAPTDAAGAAAS</sequence>
<dbReference type="Proteomes" id="UP000460272">
    <property type="component" value="Unassembled WGS sequence"/>
</dbReference>
<dbReference type="Pfam" id="PF04140">
    <property type="entry name" value="ICMT"/>
    <property type="match status" value="1"/>
</dbReference>
<keyword evidence="2 6" id="KW-0812">Transmembrane</keyword>
<feature type="transmembrane region" description="Helical" evidence="6">
    <location>
        <begin position="38"/>
        <end position="58"/>
    </location>
</feature>
<dbReference type="GO" id="GO:0004671">
    <property type="term" value="F:protein C-terminal S-isoprenylcysteine carboxyl O-methyltransferase activity"/>
    <property type="evidence" value="ECO:0007669"/>
    <property type="project" value="InterPro"/>
</dbReference>
<comment type="caution">
    <text evidence="7">The sequence shown here is derived from an EMBL/GenBank/DDBJ whole genome shotgun (WGS) entry which is preliminary data.</text>
</comment>
<proteinExistence type="predicted"/>
<protein>
    <recommendedName>
        <fullName evidence="9">Isoprenylcysteine carboxyl methyltransferase family protein</fullName>
    </recommendedName>
</protein>
<keyword evidence="4 6" id="KW-0472">Membrane</keyword>
<organism evidence="7 8">
    <name type="scientific">Trebonia kvetii</name>
    <dbReference type="NCBI Taxonomy" id="2480626"/>
    <lineage>
        <taxon>Bacteria</taxon>
        <taxon>Bacillati</taxon>
        <taxon>Actinomycetota</taxon>
        <taxon>Actinomycetes</taxon>
        <taxon>Streptosporangiales</taxon>
        <taxon>Treboniaceae</taxon>
        <taxon>Trebonia</taxon>
    </lineage>
</organism>
<evidence type="ECO:0000313" key="7">
    <source>
        <dbReference type="EMBL" id="TVZ04803.1"/>
    </source>
</evidence>
<feature type="transmembrane region" description="Helical" evidence="6">
    <location>
        <begin position="70"/>
        <end position="88"/>
    </location>
</feature>
<dbReference type="InterPro" id="IPR052527">
    <property type="entry name" value="Metal_cation-efflux_comp"/>
</dbReference>
<dbReference type="PANTHER" id="PTHR43847:SF1">
    <property type="entry name" value="BLL3993 PROTEIN"/>
    <property type="match status" value="1"/>
</dbReference>
<accession>A0A6P2C5L2</accession>
<evidence type="ECO:0000256" key="6">
    <source>
        <dbReference type="SAM" id="Phobius"/>
    </source>
</evidence>
<dbReference type="InterPro" id="IPR007269">
    <property type="entry name" value="ICMT_MeTrfase"/>
</dbReference>
<evidence type="ECO:0008006" key="9">
    <source>
        <dbReference type="Google" id="ProtNLM"/>
    </source>
</evidence>
<dbReference type="Gene3D" id="1.20.120.1630">
    <property type="match status" value="1"/>
</dbReference>
<keyword evidence="8" id="KW-1185">Reference proteome</keyword>
<dbReference type="AlphaFoldDB" id="A0A6P2C5L2"/>
<evidence type="ECO:0000256" key="5">
    <source>
        <dbReference type="SAM" id="MobiDB-lite"/>
    </source>
</evidence>
<evidence type="ECO:0000256" key="1">
    <source>
        <dbReference type="ARBA" id="ARBA00004141"/>
    </source>
</evidence>
<comment type="subcellular location">
    <subcellularLocation>
        <location evidence="1">Membrane</location>
        <topology evidence="1">Multi-pass membrane protein</topology>
    </subcellularLocation>
</comment>
<gene>
    <name evidence="7" type="ORF">EAS64_09115</name>
</gene>
<feature type="region of interest" description="Disordered" evidence="5">
    <location>
        <begin position="175"/>
        <end position="194"/>
    </location>
</feature>
<dbReference type="GO" id="GO:0016020">
    <property type="term" value="C:membrane"/>
    <property type="evidence" value="ECO:0007669"/>
    <property type="project" value="UniProtKB-SubCell"/>
</dbReference>
<dbReference type="EMBL" id="RPFW01000002">
    <property type="protein sequence ID" value="TVZ04803.1"/>
    <property type="molecule type" value="Genomic_DNA"/>
</dbReference>
<dbReference type="PANTHER" id="PTHR43847">
    <property type="entry name" value="BLL3993 PROTEIN"/>
    <property type="match status" value="1"/>
</dbReference>
<dbReference type="OrthoDB" id="7203053at2"/>
<name>A0A6P2C5L2_9ACTN</name>
<evidence type="ECO:0000256" key="2">
    <source>
        <dbReference type="ARBA" id="ARBA00022692"/>
    </source>
</evidence>
<evidence type="ECO:0000256" key="4">
    <source>
        <dbReference type="ARBA" id="ARBA00023136"/>
    </source>
</evidence>
<evidence type="ECO:0000313" key="8">
    <source>
        <dbReference type="Proteomes" id="UP000460272"/>
    </source>
</evidence>